<proteinExistence type="predicted"/>
<feature type="transmembrane region" description="Helical" evidence="1">
    <location>
        <begin position="170"/>
        <end position="188"/>
    </location>
</feature>
<keyword evidence="1" id="KW-0472">Membrane</keyword>
<protein>
    <recommendedName>
        <fullName evidence="3">Copper chaperone NosL</fullName>
    </recommendedName>
</protein>
<feature type="transmembrane region" description="Helical" evidence="1">
    <location>
        <begin position="103"/>
        <end position="121"/>
    </location>
</feature>
<sequence length="195" mass="22268">MKKSRIIMMLGAFLLLSLFVFPLWNITLEAPQYPEPIGMDIWINKIADHNPNDIKNINLMNHYVGMKEIPEHMPEFDIFPIVIGVMILLGIVIGFIGNRKLYLTWFIAMSILGAAGMYDFYKWEYEYGHNLNPKAAIKFTDENGDPLAYQPPLIGNKTILNFKAKSWPMTGAYLMFLGMGLSVVAFIVDKKEENS</sequence>
<evidence type="ECO:0008006" key="3">
    <source>
        <dbReference type="Google" id="ProtNLM"/>
    </source>
</evidence>
<feature type="transmembrane region" description="Helical" evidence="1">
    <location>
        <begin position="78"/>
        <end position="96"/>
    </location>
</feature>
<reference evidence="2" key="1">
    <citation type="submission" date="2018-06" db="EMBL/GenBank/DDBJ databases">
        <authorList>
            <person name="Zhirakovskaya E."/>
        </authorList>
    </citation>
    <scope>NUCLEOTIDE SEQUENCE</scope>
</reference>
<name>A0A3B0US23_9ZZZZ</name>
<organism evidence="2">
    <name type="scientific">hydrothermal vent metagenome</name>
    <dbReference type="NCBI Taxonomy" id="652676"/>
    <lineage>
        <taxon>unclassified sequences</taxon>
        <taxon>metagenomes</taxon>
        <taxon>ecological metagenomes</taxon>
    </lineage>
</organism>
<evidence type="ECO:0000313" key="2">
    <source>
        <dbReference type="EMBL" id="VAW28057.1"/>
    </source>
</evidence>
<keyword evidence="1" id="KW-0812">Transmembrane</keyword>
<dbReference type="AlphaFoldDB" id="A0A3B0US23"/>
<keyword evidence="1" id="KW-1133">Transmembrane helix</keyword>
<accession>A0A3B0US23</accession>
<dbReference type="EMBL" id="UOES01000341">
    <property type="protein sequence ID" value="VAW28057.1"/>
    <property type="molecule type" value="Genomic_DNA"/>
</dbReference>
<gene>
    <name evidence="2" type="ORF">MNBD_BACTEROID06-179</name>
</gene>
<evidence type="ECO:0000256" key="1">
    <source>
        <dbReference type="SAM" id="Phobius"/>
    </source>
</evidence>